<evidence type="ECO:0000256" key="15">
    <source>
        <dbReference type="ARBA" id="ARBA00054810"/>
    </source>
</evidence>
<comment type="subunit">
    <text evidence="16">Interacts with ITCH and WWP1. Interacts (via MIT domain) with IST1; leading to the recruitment of SPART to midbodies. Interacts with MAP1LC3A and MAP1LC3C.</text>
</comment>
<dbReference type="EMBL" id="JADWDJ010000002">
    <property type="protein sequence ID" value="KAG5284698.1"/>
    <property type="molecule type" value="Genomic_DNA"/>
</dbReference>
<evidence type="ECO:0000259" key="19">
    <source>
        <dbReference type="SMART" id="SM00745"/>
    </source>
</evidence>
<evidence type="ECO:0000256" key="8">
    <source>
        <dbReference type="ARBA" id="ARBA00022677"/>
    </source>
</evidence>
<comment type="function">
    <text evidence="15">Lipophagy receptor that plays an important role in lipid droplet (LD) turnover in motor neurons. Localizes to LDs and interacts with components of the autophagy machinery, such as MAP1LC3A/C proteins to deliver LDs to autophagosomes for degradation via lipophagy. Lipid transfer protein required for lipid droplet degradation, including by lipophagy. Can bind and transfer all lipid species found in lipid droplets, from phospholipids to triglycerides and sterol esters but the direction of lipid transfer by spartin and its cargos are unknown. May be implicated in endosomal trafficking, or microtubule dynamics, or both. Participates in cytokinesis.</text>
</comment>
<dbReference type="PANTHER" id="PTHR21068">
    <property type="entry name" value="SPARTIN"/>
    <property type="match status" value="1"/>
</dbReference>
<sequence>MDTAEVNLQVINTHYQRAFDCLNTGLSEDEAGRKATALMFYRLGRQHLLQGLEVSTHGETCVGAAWESARQMQLKMNETLSTITTRLAILETTPTQENAGAQTQHLYPALPILQTDSSRSATAVPVRSLYPNLPRIEEPASPGAVLSDNLLGAGEVSSLPVSPVMALGVPGDQPPAYTPQPSDGHLSLSHGTDKEVMSAQDDWELVDRPQVTQSQEINGEELFYLAQGVQIFFVAADGQVSAPSYPGFLRIIVCTRNQHTDPSLGHPPAYLQVCNWLYPLYSDLPVLLSNTGVFTFPDTTASTPGSYVGVVLSSGLPASDRARFHQHLSQLTLLRVQTADENAAVEAIDLGEKIPIGHAAEGKTLPEWSDKLAQNILAGASWLGRGLVKGGNYAGKAIQKGASSLRDHMTPREVPAEVSPKVSKGLNATKEATGGAVKVSQFIVDGIATVADKVGKELAPHVKKHGSKLIPESLKKNKDGHSNIDGALMVASSSLQGLSTVWTSMETAAKNIGKSLASETVQTVRHKYGDDAGKAADTTVKSVVNVGIAAYNIDNIGIKAALKTTGKQTAKAMVKEGDGEKQKGDEYNKANSQGK</sequence>
<evidence type="ECO:0000256" key="13">
    <source>
        <dbReference type="ARBA" id="ARBA00023098"/>
    </source>
</evidence>
<dbReference type="Pfam" id="PF06911">
    <property type="entry name" value="Senescence"/>
    <property type="match status" value="1"/>
</dbReference>
<evidence type="ECO:0000256" key="6">
    <source>
        <dbReference type="ARBA" id="ARBA00022499"/>
    </source>
</evidence>
<keyword evidence="9" id="KW-0832">Ubl conjugation</keyword>
<dbReference type="PANTHER" id="PTHR21068:SF43">
    <property type="entry name" value="SPARTIN"/>
    <property type="match status" value="1"/>
</dbReference>
<feature type="region of interest" description="Disordered" evidence="18">
    <location>
        <begin position="572"/>
        <end position="595"/>
    </location>
</feature>
<dbReference type="SUPFAM" id="SSF116846">
    <property type="entry name" value="MIT domain"/>
    <property type="match status" value="1"/>
</dbReference>
<feature type="domain" description="MIT" evidence="19">
    <location>
        <begin position="11"/>
        <end position="89"/>
    </location>
</feature>
<dbReference type="GO" id="GO:0005886">
    <property type="term" value="C:plasma membrane"/>
    <property type="evidence" value="ECO:0007669"/>
    <property type="project" value="TreeGrafter"/>
</dbReference>
<organism evidence="20 21">
    <name type="scientific">Alosa alosa</name>
    <name type="common">allis shad</name>
    <dbReference type="NCBI Taxonomy" id="278164"/>
    <lineage>
        <taxon>Eukaryota</taxon>
        <taxon>Metazoa</taxon>
        <taxon>Chordata</taxon>
        <taxon>Craniata</taxon>
        <taxon>Vertebrata</taxon>
        <taxon>Euteleostomi</taxon>
        <taxon>Actinopterygii</taxon>
        <taxon>Neopterygii</taxon>
        <taxon>Teleostei</taxon>
        <taxon>Clupei</taxon>
        <taxon>Clupeiformes</taxon>
        <taxon>Clupeoidei</taxon>
        <taxon>Clupeidae</taxon>
        <taxon>Alosa</taxon>
    </lineage>
</organism>
<evidence type="ECO:0000256" key="10">
    <source>
        <dbReference type="ARBA" id="ARBA00022963"/>
    </source>
</evidence>
<keyword evidence="4" id="KW-0813">Transport</keyword>
<dbReference type="GO" id="GO:0030514">
    <property type="term" value="P:negative regulation of BMP signaling pathway"/>
    <property type="evidence" value="ECO:0007669"/>
    <property type="project" value="TreeGrafter"/>
</dbReference>
<evidence type="ECO:0000256" key="4">
    <source>
        <dbReference type="ARBA" id="ARBA00022448"/>
    </source>
</evidence>
<keyword evidence="11" id="KW-0007">Acetylation</keyword>
<proteinExistence type="predicted"/>
<gene>
    <name evidence="20" type="ORF">AALO_G00029520</name>
</gene>
<protein>
    <recommendedName>
        <fullName evidence="17">Spartin</fullName>
    </recommendedName>
</protein>
<evidence type="ECO:0000256" key="14">
    <source>
        <dbReference type="ARBA" id="ARBA00023121"/>
    </source>
</evidence>
<reference evidence="20" key="1">
    <citation type="submission" date="2020-10" db="EMBL/GenBank/DDBJ databases">
        <title>Chromosome-scale genome assembly of the Allis shad, Alosa alosa.</title>
        <authorList>
            <person name="Margot Z."/>
            <person name="Christophe K."/>
            <person name="Cabau C."/>
            <person name="Louis A."/>
            <person name="Berthelot C."/>
            <person name="Parey E."/>
            <person name="Roest Crollius H."/>
            <person name="Montfort J."/>
            <person name="Robinson-Rechavi M."/>
            <person name="Bucao C."/>
            <person name="Bouchez O."/>
            <person name="Gislard M."/>
            <person name="Lluch J."/>
            <person name="Milhes M."/>
            <person name="Lampietro C."/>
            <person name="Lopez Roques C."/>
            <person name="Donnadieu C."/>
            <person name="Braasch I."/>
            <person name="Desvignes T."/>
            <person name="Postlethwait J."/>
            <person name="Bobe J."/>
            <person name="Guiguen Y."/>
        </authorList>
    </citation>
    <scope>NUCLEOTIDE SEQUENCE</scope>
    <source>
        <strain evidence="20">M-15738</strain>
        <tissue evidence="20">Blood</tissue>
    </source>
</reference>
<evidence type="ECO:0000256" key="11">
    <source>
        <dbReference type="ARBA" id="ARBA00022990"/>
    </source>
</evidence>
<keyword evidence="14" id="KW-0446">Lipid-binding</keyword>
<dbReference type="AlphaFoldDB" id="A0AAV6HBW2"/>
<evidence type="ECO:0000256" key="2">
    <source>
        <dbReference type="ARBA" id="ARBA00004496"/>
    </source>
</evidence>
<comment type="subcellular location">
    <subcellularLocation>
        <location evidence="2">Cytoplasm</location>
    </subcellularLocation>
    <subcellularLocation>
        <location evidence="3">Lipid droplet</location>
    </subcellularLocation>
    <subcellularLocation>
        <location evidence="1">Midbody</location>
    </subcellularLocation>
</comment>
<keyword evidence="12" id="KW-0445">Lipid transport</keyword>
<dbReference type="Gene3D" id="1.20.58.80">
    <property type="entry name" value="Phosphotransferase system, lactose/cellobiose-type IIA subunit"/>
    <property type="match status" value="1"/>
</dbReference>
<keyword evidence="10" id="KW-0442">Lipid degradation</keyword>
<dbReference type="SMART" id="SM00745">
    <property type="entry name" value="MIT"/>
    <property type="match status" value="1"/>
</dbReference>
<evidence type="ECO:0000256" key="12">
    <source>
        <dbReference type="ARBA" id="ARBA00023055"/>
    </source>
</evidence>
<keyword evidence="13" id="KW-0443">Lipid metabolism</keyword>
<evidence type="ECO:0000256" key="17">
    <source>
        <dbReference type="ARBA" id="ARBA00067916"/>
    </source>
</evidence>
<dbReference type="GO" id="GO:0061724">
    <property type="term" value="P:lipophagy"/>
    <property type="evidence" value="ECO:0007669"/>
    <property type="project" value="UniProtKB-ARBA"/>
</dbReference>
<evidence type="ECO:0000313" key="21">
    <source>
        <dbReference type="Proteomes" id="UP000823561"/>
    </source>
</evidence>
<evidence type="ECO:0000256" key="18">
    <source>
        <dbReference type="SAM" id="MobiDB-lite"/>
    </source>
</evidence>
<name>A0AAV6HBW2_9TELE</name>
<comment type="caution">
    <text evidence="20">The sequence shown here is derived from an EMBL/GenBank/DDBJ whole genome shotgun (WGS) entry which is preliminary data.</text>
</comment>
<keyword evidence="6" id="KW-1017">Isopeptide bond</keyword>
<evidence type="ECO:0000256" key="1">
    <source>
        <dbReference type="ARBA" id="ARBA00004214"/>
    </source>
</evidence>
<dbReference type="GO" id="GO:0005811">
    <property type="term" value="C:lipid droplet"/>
    <property type="evidence" value="ECO:0007669"/>
    <property type="project" value="UniProtKB-SubCell"/>
</dbReference>
<dbReference type="FunFam" id="1.20.58.80:FF:000009">
    <property type="entry name" value="spartin isoform X1"/>
    <property type="match status" value="1"/>
</dbReference>
<dbReference type="InterPro" id="IPR009686">
    <property type="entry name" value="Senescence/spartin_C"/>
</dbReference>
<dbReference type="GO" id="GO:0051301">
    <property type="term" value="P:cell division"/>
    <property type="evidence" value="ECO:0007669"/>
    <property type="project" value="TreeGrafter"/>
</dbReference>
<dbReference type="GO" id="GO:0006869">
    <property type="term" value="P:lipid transport"/>
    <property type="evidence" value="ECO:0007669"/>
    <property type="project" value="UniProtKB-KW"/>
</dbReference>
<dbReference type="GO" id="GO:0005737">
    <property type="term" value="C:cytoplasm"/>
    <property type="evidence" value="ECO:0007669"/>
    <property type="project" value="UniProtKB-SubCell"/>
</dbReference>
<evidence type="ECO:0000256" key="3">
    <source>
        <dbReference type="ARBA" id="ARBA00004502"/>
    </source>
</evidence>
<evidence type="ECO:0000313" key="20">
    <source>
        <dbReference type="EMBL" id="KAG5284698.1"/>
    </source>
</evidence>
<keyword evidence="7" id="KW-0597">Phosphoprotein</keyword>
<dbReference type="InterPro" id="IPR007330">
    <property type="entry name" value="MIT_dom"/>
</dbReference>
<dbReference type="Proteomes" id="UP000823561">
    <property type="component" value="Chromosome 2"/>
</dbReference>
<feature type="compositionally biased region" description="Basic and acidic residues" evidence="18">
    <location>
        <begin position="573"/>
        <end position="588"/>
    </location>
</feature>
<dbReference type="GO" id="GO:0016042">
    <property type="term" value="P:lipid catabolic process"/>
    <property type="evidence" value="ECO:0007669"/>
    <property type="project" value="UniProtKB-KW"/>
</dbReference>
<evidence type="ECO:0000256" key="7">
    <source>
        <dbReference type="ARBA" id="ARBA00022553"/>
    </source>
</evidence>
<dbReference type="InterPro" id="IPR036181">
    <property type="entry name" value="MIT_dom_sf"/>
</dbReference>
<evidence type="ECO:0000256" key="5">
    <source>
        <dbReference type="ARBA" id="ARBA00022490"/>
    </source>
</evidence>
<keyword evidence="5" id="KW-0963">Cytoplasm</keyword>
<accession>A0AAV6HBW2</accession>
<dbReference type="GO" id="GO:0030496">
    <property type="term" value="C:midbody"/>
    <property type="evidence" value="ECO:0007669"/>
    <property type="project" value="UniProtKB-SubCell"/>
</dbReference>
<keyword evidence="21" id="KW-1185">Reference proteome</keyword>
<evidence type="ECO:0000256" key="9">
    <source>
        <dbReference type="ARBA" id="ARBA00022843"/>
    </source>
</evidence>
<keyword evidence="8" id="KW-0551">Lipid droplet</keyword>
<dbReference type="GO" id="GO:0008289">
    <property type="term" value="F:lipid binding"/>
    <property type="evidence" value="ECO:0007669"/>
    <property type="project" value="UniProtKB-KW"/>
</dbReference>
<dbReference type="InterPro" id="IPR045036">
    <property type="entry name" value="Spartin-like"/>
</dbReference>
<evidence type="ECO:0000256" key="16">
    <source>
        <dbReference type="ARBA" id="ARBA00064034"/>
    </source>
</evidence>